<reference evidence="7" key="1">
    <citation type="submission" date="2020-05" db="UniProtKB">
        <authorList>
            <consortium name="EnsemblMetazoa"/>
        </authorList>
    </citation>
    <scope>IDENTIFICATION</scope>
    <source>
        <strain evidence="7">BB02</strain>
    </source>
</reference>
<comment type="subcellular location">
    <subcellularLocation>
        <location evidence="1">Membrane</location>
    </subcellularLocation>
</comment>
<dbReference type="Proteomes" id="UP000076420">
    <property type="component" value="Unassembled WGS sequence"/>
</dbReference>
<name>A0A2C9LK70_BIOGL</name>
<dbReference type="PANTHER" id="PTHR46641">
    <property type="entry name" value="FMRFAMIDE RECEPTOR-RELATED"/>
    <property type="match status" value="1"/>
</dbReference>
<dbReference type="PROSITE" id="PS50262">
    <property type="entry name" value="G_PROTEIN_RECEP_F1_2"/>
    <property type="match status" value="1"/>
</dbReference>
<protein>
    <recommendedName>
        <fullName evidence="6">G-protein coupled receptors family 1 profile domain-containing protein</fullName>
    </recommendedName>
</protein>
<dbReference type="PRINTS" id="PR00237">
    <property type="entry name" value="GPCRRHODOPSN"/>
</dbReference>
<keyword evidence="3 5" id="KW-1133">Transmembrane helix</keyword>
<feature type="transmembrane region" description="Helical" evidence="5">
    <location>
        <begin position="292"/>
        <end position="316"/>
    </location>
</feature>
<feature type="transmembrane region" description="Helical" evidence="5">
    <location>
        <begin position="252"/>
        <end position="272"/>
    </location>
</feature>
<dbReference type="STRING" id="6526.A0A2C9LK70"/>
<evidence type="ECO:0000259" key="6">
    <source>
        <dbReference type="PROSITE" id="PS50262"/>
    </source>
</evidence>
<dbReference type="RefSeq" id="XP_013072569.2">
    <property type="nucleotide sequence ID" value="XM_013217115.2"/>
</dbReference>
<feature type="domain" description="G-protein coupled receptors family 1 profile" evidence="6">
    <location>
        <begin position="42"/>
        <end position="315"/>
    </location>
</feature>
<keyword evidence="4 5" id="KW-0472">Membrane</keyword>
<evidence type="ECO:0000256" key="3">
    <source>
        <dbReference type="ARBA" id="ARBA00022989"/>
    </source>
</evidence>
<feature type="transmembrane region" description="Helical" evidence="5">
    <location>
        <begin position="144"/>
        <end position="165"/>
    </location>
</feature>
<dbReference type="InterPro" id="IPR017452">
    <property type="entry name" value="GPCR_Rhodpsn_7TM"/>
</dbReference>
<keyword evidence="2 5" id="KW-0812">Transmembrane</keyword>
<organism evidence="7 8">
    <name type="scientific">Biomphalaria glabrata</name>
    <name type="common">Bloodfluke planorb</name>
    <name type="synonym">Freshwater snail</name>
    <dbReference type="NCBI Taxonomy" id="6526"/>
    <lineage>
        <taxon>Eukaryota</taxon>
        <taxon>Metazoa</taxon>
        <taxon>Spiralia</taxon>
        <taxon>Lophotrochozoa</taxon>
        <taxon>Mollusca</taxon>
        <taxon>Gastropoda</taxon>
        <taxon>Heterobranchia</taxon>
        <taxon>Euthyneura</taxon>
        <taxon>Panpulmonata</taxon>
        <taxon>Hygrophila</taxon>
        <taxon>Lymnaeoidea</taxon>
        <taxon>Planorbidae</taxon>
        <taxon>Biomphalaria</taxon>
    </lineage>
</organism>
<dbReference type="EnsemblMetazoa" id="BGLB031956-RA">
    <property type="protein sequence ID" value="BGLB031956-PA"/>
    <property type="gene ID" value="BGLB031956"/>
</dbReference>
<dbReference type="InterPro" id="IPR019427">
    <property type="entry name" value="7TM_GPCR_serpentine_rcpt_Srw"/>
</dbReference>
<dbReference type="InterPro" id="IPR052954">
    <property type="entry name" value="GPCR-Ligand_Int"/>
</dbReference>
<evidence type="ECO:0000313" key="8">
    <source>
        <dbReference type="Proteomes" id="UP000076420"/>
    </source>
</evidence>
<proteinExistence type="predicted"/>
<gene>
    <name evidence="7" type="primary">106059491</name>
</gene>
<feature type="transmembrane region" description="Helical" evidence="5">
    <location>
        <begin position="196"/>
        <end position="221"/>
    </location>
</feature>
<dbReference type="InterPro" id="IPR000276">
    <property type="entry name" value="GPCR_Rhodpsn"/>
</dbReference>
<dbReference type="PANTHER" id="PTHR46641:SF2">
    <property type="entry name" value="FMRFAMIDE RECEPTOR"/>
    <property type="match status" value="1"/>
</dbReference>
<evidence type="ECO:0000256" key="2">
    <source>
        <dbReference type="ARBA" id="ARBA00022692"/>
    </source>
</evidence>
<dbReference type="Pfam" id="PF10324">
    <property type="entry name" value="7TM_GPCR_Srw"/>
    <property type="match status" value="1"/>
</dbReference>
<dbReference type="AlphaFoldDB" id="A0A2C9LK70"/>
<accession>A0A2C9LK70</accession>
<dbReference type="GO" id="GO:0008528">
    <property type="term" value="F:G protein-coupled peptide receptor activity"/>
    <property type="evidence" value="ECO:0007669"/>
    <property type="project" value="InterPro"/>
</dbReference>
<evidence type="ECO:0000256" key="4">
    <source>
        <dbReference type="ARBA" id="ARBA00023136"/>
    </source>
</evidence>
<sequence>MNTTFASDSLAAAVIDPAIKNVFLTVNLLCLSELIGIFGIAANIVNIIVFKRQGYRDGVNVTLTALAISDLGALCTQQISNTFVDPWIRETKFVMLKTHLFIFMIYAHGYFIRIGGLVTAFAAFERCILVSFPLKVKNFITSKIAVLVNATFFLVCLLYFIPLWLVVYVDWKYSPAINRSILSMIFRENRESVYSIYYFIADMFVPYATILMLLLFTTVIIRTLKTQSKWRKNAEVNAQRAEHFVSSKQRKVVVMLMAVSVMFMVCLTPHSILHTALGLFREMKVDGTYASLYFVCYSFTTLLETVNCSATIFVYATMSTRYREELTLLVTYFKSKFRFHRISL</sequence>
<evidence type="ECO:0000256" key="5">
    <source>
        <dbReference type="SAM" id="Phobius"/>
    </source>
</evidence>
<evidence type="ECO:0000313" key="7">
    <source>
        <dbReference type="EnsemblMetazoa" id="BGLB031956-PA"/>
    </source>
</evidence>
<dbReference type="OrthoDB" id="6078591at2759"/>
<feature type="transmembrane region" description="Helical" evidence="5">
    <location>
        <begin position="26"/>
        <end position="49"/>
    </location>
</feature>
<dbReference type="KEGG" id="bgt:106059491"/>
<dbReference type="GO" id="GO:0016020">
    <property type="term" value="C:membrane"/>
    <property type="evidence" value="ECO:0007669"/>
    <property type="project" value="UniProtKB-SubCell"/>
</dbReference>
<feature type="transmembrane region" description="Helical" evidence="5">
    <location>
        <begin position="100"/>
        <end position="124"/>
    </location>
</feature>
<evidence type="ECO:0000256" key="1">
    <source>
        <dbReference type="ARBA" id="ARBA00004370"/>
    </source>
</evidence>
<dbReference type="SUPFAM" id="SSF81321">
    <property type="entry name" value="Family A G protein-coupled receptor-like"/>
    <property type="match status" value="1"/>
</dbReference>
<dbReference type="Gene3D" id="1.20.1070.10">
    <property type="entry name" value="Rhodopsin 7-helix transmembrane proteins"/>
    <property type="match status" value="1"/>
</dbReference>
<dbReference type="VEuPathDB" id="VectorBase:BGLAX_046256"/>
<dbReference type="VEuPathDB" id="VectorBase:BGLB031956"/>